<comment type="caution">
    <text evidence="3">The sequence shown here is derived from an EMBL/GenBank/DDBJ whole genome shotgun (WGS) entry which is preliminary data.</text>
</comment>
<organism evidence="3 4">
    <name type="scientific">Panicum virgatum</name>
    <name type="common">Blackwell switchgrass</name>
    <dbReference type="NCBI Taxonomy" id="38727"/>
    <lineage>
        <taxon>Eukaryota</taxon>
        <taxon>Viridiplantae</taxon>
        <taxon>Streptophyta</taxon>
        <taxon>Embryophyta</taxon>
        <taxon>Tracheophyta</taxon>
        <taxon>Spermatophyta</taxon>
        <taxon>Magnoliopsida</taxon>
        <taxon>Liliopsida</taxon>
        <taxon>Poales</taxon>
        <taxon>Poaceae</taxon>
        <taxon>PACMAD clade</taxon>
        <taxon>Panicoideae</taxon>
        <taxon>Panicodae</taxon>
        <taxon>Paniceae</taxon>
        <taxon>Panicinae</taxon>
        <taxon>Panicum</taxon>
        <taxon>Panicum sect. Hiantes</taxon>
    </lineage>
</organism>
<proteinExistence type="predicted"/>
<evidence type="ECO:0000313" key="3">
    <source>
        <dbReference type="EMBL" id="KAG2570432.1"/>
    </source>
</evidence>
<feature type="transmembrane region" description="Helical" evidence="1">
    <location>
        <begin position="13"/>
        <end position="32"/>
    </location>
</feature>
<dbReference type="Pfam" id="PF04578">
    <property type="entry name" value="DUF594"/>
    <property type="match status" value="1"/>
</dbReference>
<dbReference type="PANTHER" id="PTHR31325">
    <property type="entry name" value="OS01G0798800 PROTEIN-RELATED"/>
    <property type="match status" value="1"/>
</dbReference>
<sequence length="634" mass="72911">MAALLHLWNQWEVQILVLVSFALQIFLLIFGGMRWHHMSRVPRILLWLVYLLADSAALYILGHMSINYKAAEHQRLMAFWAPFLLVHLGGQDTITAYAMEDNQLWLRHLLTLGVQALGAAYVLYKYITTSDKLVMGAAILMFVVGVIKYGERIWALKSSNLENISNYLDSVRFEQKLGPYSARLKLIEQEELDDEVVLQGAHDLFYICMGQFVDYKVWPSKFQCDALKIFHEKGCMFRVIEMQLSLMYDIFYTKAAVIHTGWGRYVRALSLLSTVTALVLFQFSISKDHYNGVDAAVTYILLIGALILEAASVLMEMASTWTCATLQSKRWDWLHSLLISLRRRVKLAGRNRKWSGFIGQCNLLGSIITETESGRLGSCMISTGTKDLVLREIFRMVEACGGEDALMTNSGQCALKQVNGFLEDLNWGISFDERVLTWHYATGMFLFSLEERLKDLAPIVEATKTVSNYMMFLLVKHPYMLPGHVRRRLYQNASEDLLEQNGDYMQQMSIQIKTGDYKRIPLSLLPGAKLATRLVNEEFNVPEVMHVVFGVWVEMLCYAAHNCSRTSHARQLNIGGEFITVVWLLSTAAFNCLHCDKKWFNDGMERFFKPARRRNFVWRRRRIVNIHRPTFFSN</sequence>
<keyword evidence="4" id="KW-1185">Reference proteome</keyword>
<evidence type="ECO:0000313" key="4">
    <source>
        <dbReference type="Proteomes" id="UP000823388"/>
    </source>
</evidence>
<dbReference type="InterPro" id="IPR025315">
    <property type="entry name" value="DUF4220"/>
</dbReference>
<dbReference type="Pfam" id="PF13968">
    <property type="entry name" value="DUF4220"/>
    <property type="match status" value="1"/>
</dbReference>
<keyword evidence="1" id="KW-1133">Transmembrane helix</keyword>
<evidence type="ECO:0000259" key="2">
    <source>
        <dbReference type="Pfam" id="PF13968"/>
    </source>
</evidence>
<keyword evidence="1" id="KW-0812">Transmembrane</keyword>
<feature type="transmembrane region" description="Helical" evidence="1">
    <location>
        <begin position="44"/>
        <end position="66"/>
    </location>
</feature>
<keyword evidence="1" id="KW-0472">Membrane</keyword>
<feature type="transmembrane region" description="Helical" evidence="1">
    <location>
        <begin position="265"/>
        <end position="285"/>
    </location>
</feature>
<name>A0A8T0QCX6_PANVG</name>
<reference evidence="3" key="1">
    <citation type="submission" date="2020-05" db="EMBL/GenBank/DDBJ databases">
        <title>WGS assembly of Panicum virgatum.</title>
        <authorList>
            <person name="Lovell J.T."/>
            <person name="Jenkins J."/>
            <person name="Shu S."/>
            <person name="Juenger T.E."/>
            <person name="Schmutz J."/>
        </authorList>
    </citation>
    <scope>NUCLEOTIDE SEQUENCE</scope>
    <source>
        <strain evidence="3">AP13</strain>
    </source>
</reference>
<feature type="transmembrane region" description="Helical" evidence="1">
    <location>
        <begin position="133"/>
        <end position="150"/>
    </location>
</feature>
<dbReference type="EMBL" id="CM029049">
    <property type="protein sequence ID" value="KAG2570432.1"/>
    <property type="molecule type" value="Genomic_DNA"/>
</dbReference>
<accession>A0A8T0QCX6</accession>
<gene>
    <name evidence="3" type="ORF">PVAP13_7KG021245</name>
</gene>
<feature type="transmembrane region" description="Helical" evidence="1">
    <location>
        <begin position="78"/>
        <end position="97"/>
    </location>
</feature>
<dbReference type="EMBL" id="CM029049">
    <property type="protein sequence ID" value="KAG2570433.1"/>
    <property type="molecule type" value="Genomic_DNA"/>
</dbReference>
<feature type="transmembrane region" description="Helical" evidence="1">
    <location>
        <begin position="297"/>
        <end position="315"/>
    </location>
</feature>
<dbReference type="Proteomes" id="UP000823388">
    <property type="component" value="Chromosome 7K"/>
</dbReference>
<protein>
    <recommendedName>
        <fullName evidence="2">DUF4220 domain-containing protein</fullName>
    </recommendedName>
</protein>
<evidence type="ECO:0000256" key="1">
    <source>
        <dbReference type="SAM" id="Phobius"/>
    </source>
</evidence>
<feature type="transmembrane region" description="Helical" evidence="1">
    <location>
        <begin position="109"/>
        <end position="127"/>
    </location>
</feature>
<dbReference type="InterPro" id="IPR007658">
    <property type="entry name" value="DUF594"/>
</dbReference>
<dbReference type="AlphaFoldDB" id="A0A8T0QCX6"/>
<feature type="domain" description="DUF4220" evidence="2">
    <location>
        <begin position="47"/>
        <end position="364"/>
    </location>
</feature>